<feature type="transmembrane region" description="Helical" evidence="1">
    <location>
        <begin position="38"/>
        <end position="57"/>
    </location>
</feature>
<evidence type="ECO:0000256" key="1">
    <source>
        <dbReference type="SAM" id="Phobius"/>
    </source>
</evidence>
<keyword evidence="1" id="KW-0812">Transmembrane</keyword>
<dbReference type="GeneID" id="82258930"/>
<protein>
    <recommendedName>
        <fullName evidence="4">ATP synthase F0 sector subunit C</fullName>
    </recommendedName>
</protein>
<feature type="transmembrane region" description="Helical" evidence="1">
    <location>
        <begin position="7"/>
        <end position="26"/>
    </location>
</feature>
<keyword evidence="1" id="KW-1133">Transmembrane helix</keyword>
<keyword evidence="1" id="KW-0472">Membrane</keyword>
<dbReference type="AlphaFoldDB" id="A0A1H6U198"/>
<reference evidence="2 3" key="1">
    <citation type="submission" date="2016-10" db="EMBL/GenBank/DDBJ databases">
        <authorList>
            <person name="de Groot N.N."/>
        </authorList>
    </citation>
    <scope>NUCLEOTIDE SEQUENCE [LARGE SCALE GENOMIC DNA]</scope>
    <source>
        <strain evidence="2 3">DSM 23048</strain>
    </source>
</reference>
<gene>
    <name evidence="2" type="ORF">SAMN04488018_10569</name>
</gene>
<sequence length="65" mass="7506">MQKNKKTSFIFIVCALVIGSALYRLFDPSTSKFEKPALATLYSIALLFNIVCIIRNFRYNKNLKE</sequence>
<dbReference type="Proteomes" id="UP000183077">
    <property type="component" value="Unassembled WGS sequence"/>
</dbReference>
<name>A0A1H6U198_9FLAO</name>
<accession>A0A1H6U198</accession>
<dbReference type="EMBL" id="FNYS01000005">
    <property type="protein sequence ID" value="SEI81712.1"/>
    <property type="molecule type" value="Genomic_DNA"/>
</dbReference>
<organism evidence="2 3">
    <name type="scientific">Myroides marinus</name>
    <dbReference type="NCBI Taxonomy" id="703342"/>
    <lineage>
        <taxon>Bacteria</taxon>
        <taxon>Pseudomonadati</taxon>
        <taxon>Bacteroidota</taxon>
        <taxon>Flavobacteriia</taxon>
        <taxon>Flavobacteriales</taxon>
        <taxon>Flavobacteriaceae</taxon>
        <taxon>Myroides</taxon>
    </lineage>
</organism>
<evidence type="ECO:0000313" key="2">
    <source>
        <dbReference type="EMBL" id="SEI81712.1"/>
    </source>
</evidence>
<proteinExistence type="predicted"/>
<dbReference type="RefSeq" id="WP_074745410.1">
    <property type="nucleotide sequence ID" value="NZ_FNYS01000005.1"/>
</dbReference>
<evidence type="ECO:0008006" key="4">
    <source>
        <dbReference type="Google" id="ProtNLM"/>
    </source>
</evidence>
<evidence type="ECO:0000313" key="3">
    <source>
        <dbReference type="Proteomes" id="UP000183077"/>
    </source>
</evidence>